<dbReference type="Proteomes" id="UP000319771">
    <property type="component" value="Unassembled WGS sequence"/>
</dbReference>
<dbReference type="SUPFAM" id="SSF142823">
    <property type="entry name" value="ComB-like"/>
    <property type="match status" value="1"/>
</dbReference>
<keyword evidence="6" id="KW-0460">Magnesium</keyword>
<dbReference type="InterPro" id="IPR036702">
    <property type="entry name" value="ComB-like_sf"/>
</dbReference>
<proteinExistence type="inferred from homology"/>
<dbReference type="EC" id="3.1.3.71" evidence="3"/>
<evidence type="ECO:0000256" key="4">
    <source>
        <dbReference type="ARBA" id="ARBA00021948"/>
    </source>
</evidence>
<sequence>MRVAVALTPAAAVVRGGCAVIVDVLRATTTLTVAFAHGARGVVPTATPAEALALRAVRPGVLACGERDGRIVPGFDLGNSPFEYTAERVQGRTLAFASTNGSQAMLAAARARRRVLAAFVNAAATVEAVRHEPEVTIVCAGKLGDFSLEDAACAGLLLERLAGHGGVPDGPAARLARALAPAGAAAVRALVESAAQARHLVSLGPAYARDLEPCAGLDTIARAFDLIDPGP</sequence>
<dbReference type="Pfam" id="PF04029">
    <property type="entry name" value="2-ph_phosp"/>
    <property type="match status" value="1"/>
</dbReference>
<dbReference type="Gene3D" id="3.90.1560.10">
    <property type="entry name" value="ComB-like"/>
    <property type="match status" value="1"/>
</dbReference>
<accession>A0A538U0Y1</accession>
<comment type="similarity">
    <text evidence="2">Belongs to the ComB family.</text>
</comment>
<comment type="catalytic activity">
    <reaction evidence="7">
        <text>(2R)-O-phospho-3-sulfolactate + H2O = (2R)-3-sulfolactate + phosphate</text>
        <dbReference type="Rhea" id="RHEA:23416"/>
        <dbReference type="ChEBI" id="CHEBI:15377"/>
        <dbReference type="ChEBI" id="CHEBI:15597"/>
        <dbReference type="ChEBI" id="CHEBI:43474"/>
        <dbReference type="ChEBI" id="CHEBI:58738"/>
        <dbReference type="EC" id="3.1.3.71"/>
    </reaction>
</comment>
<dbReference type="InterPro" id="IPR005238">
    <property type="entry name" value="ComB-like"/>
</dbReference>
<dbReference type="PANTHER" id="PTHR37311">
    <property type="entry name" value="2-PHOSPHOSULFOLACTATE PHOSPHATASE-RELATED"/>
    <property type="match status" value="1"/>
</dbReference>
<evidence type="ECO:0000256" key="5">
    <source>
        <dbReference type="ARBA" id="ARBA00022801"/>
    </source>
</evidence>
<comment type="caution">
    <text evidence="8">The sequence shown here is derived from an EMBL/GenBank/DDBJ whole genome shotgun (WGS) entry which is preliminary data.</text>
</comment>
<name>A0A538U0Y1_UNCEI</name>
<evidence type="ECO:0000256" key="1">
    <source>
        <dbReference type="ARBA" id="ARBA00001946"/>
    </source>
</evidence>
<protein>
    <recommendedName>
        <fullName evidence="4">Probable 2-phosphosulfolactate phosphatase</fullName>
        <ecNumber evidence="3">3.1.3.71</ecNumber>
    </recommendedName>
</protein>
<dbReference type="GO" id="GO:0050545">
    <property type="term" value="F:sulfopyruvate decarboxylase activity"/>
    <property type="evidence" value="ECO:0007669"/>
    <property type="project" value="TreeGrafter"/>
</dbReference>
<comment type="cofactor">
    <cofactor evidence="1">
        <name>Mg(2+)</name>
        <dbReference type="ChEBI" id="CHEBI:18420"/>
    </cofactor>
</comment>
<evidence type="ECO:0000256" key="2">
    <source>
        <dbReference type="ARBA" id="ARBA00009997"/>
    </source>
</evidence>
<keyword evidence="5" id="KW-0378">Hydrolase</keyword>
<reference evidence="8 9" key="1">
    <citation type="journal article" date="2019" name="Nat. Microbiol.">
        <title>Mediterranean grassland soil C-N compound turnover is dependent on rainfall and depth, and is mediated by genomically divergent microorganisms.</title>
        <authorList>
            <person name="Diamond S."/>
            <person name="Andeer P.F."/>
            <person name="Li Z."/>
            <person name="Crits-Christoph A."/>
            <person name="Burstein D."/>
            <person name="Anantharaman K."/>
            <person name="Lane K.R."/>
            <person name="Thomas B.C."/>
            <person name="Pan C."/>
            <person name="Northen T.R."/>
            <person name="Banfield J.F."/>
        </authorList>
    </citation>
    <scope>NUCLEOTIDE SEQUENCE [LARGE SCALE GENOMIC DNA]</scope>
    <source>
        <strain evidence="8">WS_11</strain>
    </source>
</reference>
<dbReference type="GO" id="GO:0050532">
    <property type="term" value="F:2-phosphosulfolactate phosphatase activity"/>
    <property type="evidence" value="ECO:0007669"/>
    <property type="project" value="UniProtKB-EC"/>
</dbReference>
<dbReference type="EMBL" id="VBPB01000301">
    <property type="protein sequence ID" value="TMQ69523.1"/>
    <property type="molecule type" value="Genomic_DNA"/>
</dbReference>
<evidence type="ECO:0000256" key="3">
    <source>
        <dbReference type="ARBA" id="ARBA00012953"/>
    </source>
</evidence>
<evidence type="ECO:0000313" key="9">
    <source>
        <dbReference type="Proteomes" id="UP000319771"/>
    </source>
</evidence>
<evidence type="ECO:0000256" key="6">
    <source>
        <dbReference type="ARBA" id="ARBA00022842"/>
    </source>
</evidence>
<dbReference type="AlphaFoldDB" id="A0A538U0Y1"/>
<evidence type="ECO:0000256" key="7">
    <source>
        <dbReference type="ARBA" id="ARBA00033711"/>
    </source>
</evidence>
<dbReference type="GO" id="GO:0000287">
    <property type="term" value="F:magnesium ion binding"/>
    <property type="evidence" value="ECO:0007669"/>
    <property type="project" value="InterPro"/>
</dbReference>
<evidence type="ECO:0000313" key="8">
    <source>
        <dbReference type="EMBL" id="TMQ69523.1"/>
    </source>
</evidence>
<gene>
    <name evidence="8" type="ORF">E6K81_14770</name>
</gene>
<organism evidence="8 9">
    <name type="scientific">Eiseniibacteriota bacterium</name>
    <dbReference type="NCBI Taxonomy" id="2212470"/>
    <lineage>
        <taxon>Bacteria</taxon>
        <taxon>Candidatus Eiseniibacteriota</taxon>
    </lineage>
</organism>
<dbReference type="PANTHER" id="PTHR37311:SF1">
    <property type="entry name" value="2-PHOSPHOSULFOLACTATE PHOSPHATASE-RELATED"/>
    <property type="match status" value="1"/>
</dbReference>